<dbReference type="GO" id="GO:0016491">
    <property type="term" value="F:oxidoreductase activity"/>
    <property type="evidence" value="ECO:0007669"/>
    <property type="project" value="UniProtKB-KW"/>
</dbReference>
<feature type="domain" description="Ketoreductase" evidence="4">
    <location>
        <begin position="1"/>
        <end position="177"/>
    </location>
</feature>
<evidence type="ECO:0000313" key="6">
    <source>
        <dbReference type="Proteomes" id="UP000605992"/>
    </source>
</evidence>
<evidence type="ECO:0000256" key="2">
    <source>
        <dbReference type="ARBA" id="ARBA00023002"/>
    </source>
</evidence>
<dbReference type="InterPro" id="IPR057326">
    <property type="entry name" value="KR_dom"/>
</dbReference>
<comment type="similarity">
    <text evidence="1 3">Belongs to the short-chain dehydrogenases/reductases (SDR) family.</text>
</comment>
<evidence type="ECO:0000259" key="4">
    <source>
        <dbReference type="SMART" id="SM00822"/>
    </source>
</evidence>
<evidence type="ECO:0000256" key="1">
    <source>
        <dbReference type="ARBA" id="ARBA00006484"/>
    </source>
</evidence>
<dbReference type="PRINTS" id="PR00081">
    <property type="entry name" value="GDHRDH"/>
</dbReference>
<dbReference type="Gene3D" id="3.40.50.720">
    <property type="entry name" value="NAD(P)-binding Rossmann-like Domain"/>
    <property type="match status" value="1"/>
</dbReference>
<dbReference type="EMBL" id="BOOR01000069">
    <property type="protein sequence ID" value="GII58656.1"/>
    <property type="molecule type" value="Genomic_DNA"/>
</dbReference>
<evidence type="ECO:0000313" key="5">
    <source>
        <dbReference type="EMBL" id="GII58656.1"/>
    </source>
</evidence>
<proteinExistence type="inferred from homology"/>
<accession>A0A8J3Y0R3</accession>
<dbReference type="SUPFAM" id="SSF51735">
    <property type="entry name" value="NAD(P)-binding Rossmann-fold domains"/>
    <property type="match status" value="1"/>
</dbReference>
<keyword evidence="2" id="KW-0560">Oxidoreductase</keyword>
<evidence type="ECO:0000256" key="3">
    <source>
        <dbReference type="RuleBase" id="RU000363"/>
    </source>
</evidence>
<dbReference type="AlphaFoldDB" id="A0A8J3Y0R3"/>
<dbReference type="PANTHER" id="PTHR44169">
    <property type="entry name" value="NADPH-DEPENDENT 1-ACYLDIHYDROXYACETONE PHOSPHATE REDUCTASE"/>
    <property type="match status" value="1"/>
</dbReference>
<dbReference type="SMART" id="SM00822">
    <property type="entry name" value="PKS_KR"/>
    <property type="match status" value="1"/>
</dbReference>
<organism evidence="5 6">
    <name type="scientific">Planotetraspora thailandica</name>
    <dbReference type="NCBI Taxonomy" id="487172"/>
    <lineage>
        <taxon>Bacteria</taxon>
        <taxon>Bacillati</taxon>
        <taxon>Actinomycetota</taxon>
        <taxon>Actinomycetes</taxon>
        <taxon>Streptosporangiales</taxon>
        <taxon>Streptosporangiaceae</taxon>
        <taxon>Planotetraspora</taxon>
    </lineage>
</organism>
<dbReference type="Pfam" id="PF00106">
    <property type="entry name" value="adh_short"/>
    <property type="match status" value="1"/>
</dbReference>
<dbReference type="Proteomes" id="UP000605992">
    <property type="component" value="Unassembled WGS sequence"/>
</dbReference>
<name>A0A8J3Y0R3_9ACTN</name>
<protein>
    <submittedName>
        <fullName evidence="5">Short-chain dehydrogenase</fullName>
    </submittedName>
</protein>
<dbReference type="InterPro" id="IPR036291">
    <property type="entry name" value="NAD(P)-bd_dom_sf"/>
</dbReference>
<keyword evidence="6" id="KW-1185">Reference proteome</keyword>
<dbReference type="PRINTS" id="PR00080">
    <property type="entry name" value="SDRFAMILY"/>
</dbReference>
<reference evidence="5" key="1">
    <citation type="submission" date="2021-01" db="EMBL/GenBank/DDBJ databases">
        <title>Whole genome shotgun sequence of Planotetraspora thailandica NBRC 104271.</title>
        <authorList>
            <person name="Komaki H."/>
            <person name="Tamura T."/>
        </authorList>
    </citation>
    <scope>NUCLEOTIDE SEQUENCE</scope>
    <source>
        <strain evidence="5">NBRC 104271</strain>
    </source>
</reference>
<sequence length="273" mass="28570">MVTGASTGIGRACVALLAGQGHHVWAAVRSAADEESLLREHPGQVSVLRMDLTDEASVRAAGERVREAGPLHGLVNNAGVALAGPLEYLPLEIFRRQIEINLTGQLLVTQVMLPALRQARDAGAHPRIVMVGSIGGRIAGPMLGPYHAAKFGLAGLTDSLRAELAPSGIGVVLVEPGKVATPIWDRGVAAGDDLIKELPEEAGRYAEMISAARADAMKSAARGIPPERAAALVVGALTGARLRPRLLIGRDAKLAATVVRLLPYTLLTRLTGR</sequence>
<gene>
    <name evidence="5" type="ORF">Pth03_70450</name>
</gene>
<dbReference type="PANTHER" id="PTHR44169:SF6">
    <property type="entry name" value="NADPH-DEPENDENT 1-ACYLDIHYDROXYACETONE PHOSPHATE REDUCTASE"/>
    <property type="match status" value="1"/>
</dbReference>
<dbReference type="InterPro" id="IPR002347">
    <property type="entry name" value="SDR_fam"/>
</dbReference>
<comment type="caution">
    <text evidence="5">The sequence shown here is derived from an EMBL/GenBank/DDBJ whole genome shotgun (WGS) entry which is preliminary data.</text>
</comment>